<dbReference type="EMBL" id="JAZBJZ010000217">
    <property type="protein sequence ID" value="MEE3720043.1"/>
    <property type="molecule type" value="Genomic_DNA"/>
</dbReference>
<evidence type="ECO:0000313" key="1">
    <source>
        <dbReference type="EMBL" id="MEE3720043.1"/>
    </source>
</evidence>
<organism evidence="1 2">
    <name type="scientific">Tumidithrix elongata BACA0141</name>
    <dbReference type="NCBI Taxonomy" id="2716417"/>
    <lineage>
        <taxon>Bacteria</taxon>
        <taxon>Bacillati</taxon>
        <taxon>Cyanobacteriota</taxon>
        <taxon>Cyanophyceae</taxon>
        <taxon>Pseudanabaenales</taxon>
        <taxon>Pseudanabaenaceae</taxon>
        <taxon>Tumidithrix</taxon>
        <taxon>Tumidithrix elongata</taxon>
    </lineage>
</organism>
<dbReference type="Proteomes" id="UP001333818">
    <property type="component" value="Unassembled WGS sequence"/>
</dbReference>
<accession>A0AAW9QAM4</accession>
<proteinExistence type="predicted"/>
<dbReference type="RefSeq" id="WP_330486483.1">
    <property type="nucleotide sequence ID" value="NZ_JAZBJZ010000217.1"/>
</dbReference>
<gene>
    <name evidence="1" type="ORF">V2H45_25220</name>
</gene>
<keyword evidence="2" id="KW-1185">Reference proteome</keyword>
<name>A0AAW9QAM4_9CYAN</name>
<sequence>MQVTDLPINSLVNSFRPVAIANPTLNTLIAELGVECQRAIALIHQLQLPNLSDHQKVDILAELNTSIIHLQSHCDDDLQDLIADELENITD</sequence>
<protein>
    <submittedName>
        <fullName evidence="1">Uncharacterized protein</fullName>
    </submittedName>
</protein>
<dbReference type="AlphaFoldDB" id="A0AAW9QAM4"/>
<reference evidence="1" key="1">
    <citation type="submission" date="2024-01" db="EMBL/GenBank/DDBJ databases">
        <title>Bank of Algae and Cyanobacteria of the Azores (BACA) strain genomes.</title>
        <authorList>
            <person name="Luz R."/>
            <person name="Cordeiro R."/>
            <person name="Fonseca A."/>
            <person name="Goncalves V."/>
        </authorList>
    </citation>
    <scope>NUCLEOTIDE SEQUENCE</scope>
    <source>
        <strain evidence="1">BACA0141</strain>
    </source>
</reference>
<comment type="caution">
    <text evidence="1">The sequence shown here is derived from an EMBL/GenBank/DDBJ whole genome shotgun (WGS) entry which is preliminary data.</text>
</comment>
<evidence type="ECO:0000313" key="2">
    <source>
        <dbReference type="Proteomes" id="UP001333818"/>
    </source>
</evidence>